<evidence type="ECO:0008006" key="3">
    <source>
        <dbReference type="Google" id="ProtNLM"/>
    </source>
</evidence>
<sequence>MPNPLRTKNLLGSSLVASLVIPLLACLGGGGGSASAQRSGPVPLQMSVASLSIPAGGGGFVAVTATRPLAHYLNYQGPLTLSLDHPPAGVRGSGSIPADQSTGTLSLWVDPSVAPRTIQGLQVLATGGSTVSVATFDLTIAPPLPPGRIRSDLVQASGRVQQAGTLTNAPLVQEPVAATTATDAAKVDAVRHGFDPSTQAP</sequence>
<dbReference type="EMBL" id="AP027079">
    <property type="protein sequence ID" value="BDU70182.1"/>
    <property type="molecule type" value="Genomic_DNA"/>
</dbReference>
<dbReference type="RefSeq" id="WP_286353900.1">
    <property type="nucleotide sequence ID" value="NZ_AP027079.1"/>
</dbReference>
<gene>
    <name evidence="1" type="ORF">GETHOR_22830</name>
</gene>
<dbReference type="Proteomes" id="UP001242010">
    <property type="component" value="Chromosome"/>
</dbReference>
<protein>
    <recommendedName>
        <fullName evidence="3">Cohesin domain-containing protein</fullName>
    </recommendedName>
</protein>
<reference evidence="2" key="1">
    <citation type="journal article" date="2023" name="Int. J. Syst. Evol. Microbiol.">
        <title>Mesoterricola silvestris gen. nov., sp. nov., Mesoterricola sediminis sp. nov., Geothrix oryzae sp. nov., Geothrix edaphica sp. nov., Geothrix rubra sp. nov., and Geothrix limicola sp. nov., six novel members of Acidobacteriota isolated from soils.</title>
        <authorList>
            <person name="Itoh H."/>
            <person name="Sugisawa Y."/>
            <person name="Mise K."/>
            <person name="Xu Z."/>
            <person name="Kuniyasu M."/>
            <person name="Ushijima N."/>
            <person name="Kawano K."/>
            <person name="Kobayashi E."/>
            <person name="Shiratori Y."/>
            <person name="Masuda Y."/>
            <person name="Senoo K."/>
        </authorList>
    </citation>
    <scope>NUCLEOTIDE SEQUENCE [LARGE SCALE GENOMIC DNA]</scope>
    <source>
        <strain evidence="2">Red222</strain>
    </source>
</reference>
<name>A0ABM8DT41_9BACT</name>
<evidence type="ECO:0000313" key="2">
    <source>
        <dbReference type="Proteomes" id="UP001242010"/>
    </source>
</evidence>
<proteinExistence type="predicted"/>
<accession>A0ABM8DT41</accession>
<organism evidence="1 2">
    <name type="scientific">Geothrix oryzae</name>
    <dbReference type="NCBI Taxonomy" id="2927975"/>
    <lineage>
        <taxon>Bacteria</taxon>
        <taxon>Pseudomonadati</taxon>
        <taxon>Acidobacteriota</taxon>
        <taxon>Holophagae</taxon>
        <taxon>Holophagales</taxon>
        <taxon>Holophagaceae</taxon>
        <taxon>Geothrix</taxon>
    </lineage>
</organism>
<evidence type="ECO:0000313" key="1">
    <source>
        <dbReference type="EMBL" id="BDU70182.1"/>
    </source>
</evidence>
<keyword evidence="2" id="KW-1185">Reference proteome</keyword>